<accession>A0A510Y318</accession>
<dbReference type="InterPro" id="IPR050445">
    <property type="entry name" value="Bact_polysacc_biosynth/exp"/>
</dbReference>
<dbReference type="PANTHER" id="PTHR32309:SF13">
    <property type="entry name" value="FERRIC ENTEROBACTIN TRANSPORT PROTEIN FEPE"/>
    <property type="match status" value="1"/>
</dbReference>
<protein>
    <submittedName>
        <fullName evidence="10">Capsular polysaccharide biosynthesis protein</fullName>
    </submittedName>
</protein>
<comment type="similarity">
    <text evidence="2">Belongs to the CpsC/CapA family.</text>
</comment>
<dbReference type="AlphaFoldDB" id="A0A510Y318"/>
<evidence type="ECO:0000256" key="5">
    <source>
        <dbReference type="ARBA" id="ARBA00022989"/>
    </source>
</evidence>
<dbReference type="EMBL" id="BJUN01000002">
    <property type="protein sequence ID" value="GEK57709.1"/>
    <property type="molecule type" value="Genomic_DNA"/>
</dbReference>
<dbReference type="PANTHER" id="PTHR32309">
    <property type="entry name" value="TYROSINE-PROTEIN KINASE"/>
    <property type="match status" value="1"/>
</dbReference>
<evidence type="ECO:0000313" key="11">
    <source>
        <dbReference type="Proteomes" id="UP000321051"/>
    </source>
</evidence>
<comment type="subcellular location">
    <subcellularLocation>
        <location evidence="1">Cell membrane</location>
        <topology evidence="1">Multi-pass membrane protein</topology>
    </subcellularLocation>
</comment>
<evidence type="ECO:0000256" key="4">
    <source>
        <dbReference type="ARBA" id="ARBA00022692"/>
    </source>
</evidence>
<keyword evidence="3" id="KW-1003">Cell membrane</keyword>
<evidence type="ECO:0000256" key="3">
    <source>
        <dbReference type="ARBA" id="ARBA00022475"/>
    </source>
</evidence>
<dbReference type="GO" id="GO:0004713">
    <property type="term" value="F:protein tyrosine kinase activity"/>
    <property type="evidence" value="ECO:0007669"/>
    <property type="project" value="TreeGrafter"/>
</dbReference>
<evidence type="ECO:0000259" key="9">
    <source>
        <dbReference type="Pfam" id="PF13807"/>
    </source>
</evidence>
<dbReference type="OrthoDB" id="2360475at2"/>
<organism evidence="10 11">
    <name type="scientific">Marinococcus halophilus</name>
    <dbReference type="NCBI Taxonomy" id="1371"/>
    <lineage>
        <taxon>Bacteria</taxon>
        <taxon>Bacillati</taxon>
        <taxon>Bacillota</taxon>
        <taxon>Bacilli</taxon>
        <taxon>Bacillales</taxon>
        <taxon>Bacillaceae</taxon>
        <taxon>Marinococcus</taxon>
    </lineage>
</organism>
<dbReference type="InterPro" id="IPR003856">
    <property type="entry name" value="LPS_length_determ_N"/>
</dbReference>
<evidence type="ECO:0000256" key="6">
    <source>
        <dbReference type="ARBA" id="ARBA00023136"/>
    </source>
</evidence>
<gene>
    <name evidence="10" type="ORF">MHA01_06140</name>
</gene>
<proteinExistence type="inferred from homology"/>
<keyword evidence="11" id="KW-1185">Reference proteome</keyword>
<evidence type="ECO:0000259" key="8">
    <source>
        <dbReference type="Pfam" id="PF02706"/>
    </source>
</evidence>
<evidence type="ECO:0000313" key="10">
    <source>
        <dbReference type="EMBL" id="GEK57709.1"/>
    </source>
</evidence>
<feature type="transmembrane region" description="Helical" evidence="7">
    <location>
        <begin position="173"/>
        <end position="193"/>
    </location>
</feature>
<dbReference type="Proteomes" id="UP000321051">
    <property type="component" value="Unassembled WGS sequence"/>
</dbReference>
<evidence type="ECO:0000256" key="2">
    <source>
        <dbReference type="ARBA" id="ARBA00006683"/>
    </source>
</evidence>
<keyword evidence="5 7" id="KW-1133">Transmembrane helix</keyword>
<evidence type="ECO:0000256" key="7">
    <source>
        <dbReference type="SAM" id="Phobius"/>
    </source>
</evidence>
<feature type="domain" description="Polysaccharide chain length determinant N-terminal" evidence="8">
    <location>
        <begin position="9"/>
        <end position="92"/>
    </location>
</feature>
<comment type="caution">
    <text evidence="10">The sequence shown here is derived from an EMBL/GenBank/DDBJ whole genome shotgun (WGS) entry which is preliminary data.</text>
</comment>
<dbReference type="InterPro" id="IPR032807">
    <property type="entry name" value="GNVR"/>
</dbReference>
<reference evidence="10 11" key="1">
    <citation type="submission" date="2019-07" db="EMBL/GenBank/DDBJ databases">
        <title>Whole genome shotgun sequence of Marinococcus halophilus NBRC 102359.</title>
        <authorList>
            <person name="Hosoyama A."/>
            <person name="Uohara A."/>
            <person name="Ohji S."/>
            <person name="Ichikawa N."/>
        </authorList>
    </citation>
    <scope>NUCLEOTIDE SEQUENCE [LARGE SCALE GENOMIC DNA]</scope>
    <source>
        <strain evidence="10 11">NBRC 102359</strain>
    </source>
</reference>
<dbReference type="GO" id="GO:0005886">
    <property type="term" value="C:plasma membrane"/>
    <property type="evidence" value="ECO:0007669"/>
    <property type="project" value="UniProtKB-SubCell"/>
</dbReference>
<dbReference type="RefSeq" id="WP_094907621.1">
    <property type="nucleotide sequence ID" value="NZ_BJUN01000002.1"/>
</dbReference>
<feature type="domain" description="Tyrosine-protein kinase G-rich" evidence="9">
    <location>
        <begin position="143"/>
        <end position="195"/>
    </location>
</feature>
<dbReference type="Pfam" id="PF02706">
    <property type="entry name" value="Wzz"/>
    <property type="match status" value="1"/>
</dbReference>
<sequence>MEKTMSAKKVLTVLKKYALVIAAFAIIAGAAGAAYTYLFMTPVYEARAQILVNQEPEEDAAPGTGLEANLAYINTYNVIITSAPILEQVIEEASLTQSVEELQEQITVAGENESQVASITAEDTDAKTAVAIANTTALVFEREVPNIMSVDNVSVLAPAKASETEEPVSPQPLFNIALALLIGAMIGIGFAFVREYLDRSIKEEEDIENGLGLSVLGTISFISDQARGQPEEVIELEDVTRPEASKQKTS</sequence>
<evidence type="ECO:0000256" key="1">
    <source>
        <dbReference type="ARBA" id="ARBA00004651"/>
    </source>
</evidence>
<dbReference type="Pfam" id="PF13807">
    <property type="entry name" value="GNVR"/>
    <property type="match status" value="1"/>
</dbReference>
<keyword evidence="4 7" id="KW-0812">Transmembrane</keyword>
<name>A0A510Y318_MARHA</name>
<keyword evidence="6 7" id="KW-0472">Membrane</keyword>